<dbReference type="InterPro" id="IPR008921">
    <property type="entry name" value="DNA_pol3_clamp-load_cplx_C"/>
</dbReference>
<dbReference type="EMBL" id="AP012548">
    <property type="protein sequence ID" value="BAM99353.1"/>
    <property type="molecule type" value="Genomic_DNA"/>
</dbReference>
<accession>M4ZSJ6</accession>
<dbReference type="InterPro" id="IPR050238">
    <property type="entry name" value="DNA_Rep/Repair_Clamp_Loader"/>
</dbReference>
<dbReference type="PANTHER" id="PTHR11669">
    <property type="entry name" value="REPLICATION FACTOR C / DNA POLYMERASE III GAMMA-TAU SUBUNIT"/>
    <property type="match status" value="1"/>
</dbReference>
<dbReference type="eggNOG" id="COG2812">
    <property type="taxonomic scope" value="Bacteria"/>
</dbReference>
<dbReference type="AlphaFoldDB" id="M4ZSJ6"/>
<sequence length="513" mass="61822">MNKVFSVLSEKYKPIKWNEVIGQKDIILILKKAIQENRLSQILFFFGPEGVGKNTCARILSNELNSFSELKYYSLNRFEINGLLNDSLEHIYKIINQFRFFPKLGKYNTFIINNVHMVPQCFFNFFIRFIEEKHPHVLFIFCGTEEKKIPKLILSRCQVFEFKRISTKEIFLHLRMIAEKENIEVENEALLILSKHVKGSISKAIYLFDRLILYNKNSEKKISKEFLIQKLGIIDVKYYFKIVDYLLDKKIHKIFILLDKILQNKVNSYDLIIGLTKHFRNLFLSKNYETISILKLKKEIIFSYIAQSKKMSYFFLMNALSICLRLKKEYEKFNQSYRLTIEIYIIQLAYLFDNHKNEKSFLIEEEKKNEKSFLIEEEKKNEKFSDFKEDEKIQCLQKNWIKFLQKYSGKINPIYLFFLKNEIQFQIEKNKIFLVFPSKLGNYNFLLIQTHFFKYFKEKFNYPHLEFEIVKKNSSTIEQYNLLYHKNKLIETLIERLNLKISSYEIQGKKKFL</sequence>
<dbReference type="HOGENOM" id="CLU_006229_0_2_10"/>
<dbReference type="SUPFAM" id="SSF52540">
    <property type="entry name" value="P-loop containing nucleoside triphosphate hydrolases"/>
    <property type="match status" value="1"/>
</dbReference>
<dbReference type="Proteomes" id="UP000011815">
    <property type="component" value="Chromosome"/>
</dbReference>
<dbReference type="GO" id="GO:0003677">
    <property type="term" value="F:DNA binding"/>
    <property type="evidence" value="ECO:0007669"/>
    <property type="project" value="InterPro"/>
</dbReference>
<dbReference type="PANTHER" id="PTHR11669:SF0">
    <property type="entry name" value="PROTEIN STICHEL-LIKE 2"/>
    <property type="match status" value="1"/>
</dbReference>
<dbReference type="Gene3D" id="1.20.272.10">
    <property type="match status" value="1"/>
</dbReference>
<dbReference type="Gene3D" id="1.10.8.60">
    <property type="match status" value="1"/>
</dbReference>
<proteinExistence type="predicted"/>
<dbReference type="PATRIC" id="fig|1229512.3.peg.46"/>
<dbReference type="SUPFAM" id="SSF48019">
    <property type="entry name" value="post-AAA+ oligomerization domain-like"/>
    <property type="match status" value="1"/>
</dbReference>
<dbReference type="KEGG" id="blp:BPAA_049"/>
<dbReference type="InterPro" id="IPR027417">
    <property type="entry name" value="P-loop_NTPase"/>
</dbReference>
<protein>
    <submittedName>
        <fullName evidence="1">DNA polymerase III subunit gamma/tau</fullName>
    </submittedName>
</protein>
<gene>
    <name evidence="1" type="primary">dnaX</name>
    <name evidence="1" type="ORF">BPAA_049</name>
</gene>
<name>M4ZSJ6_9FLAO</name>
<dbReference type="Pfam" id="PF13177">
    <property type="entry name" value="DNA_pol3_delta2"/>
    <property type="match status" value="1"/>
</dbReference>
<dbReference type="RefSeq" id="WP_015429672.1">
    <property type="nucleotide sequence ID" value="NC_020510.1"/>
</dbReference>
<dbReference type="GO" id="GO:0006261">
    <property type="term" value="P:DNA-templated DNA replication"/>
    <property type="evidence" value="ECO:0007669"/>
    <property type="project" value="TreeGrafter"/>
</dbReference>
<dbReference type="Gene3D" id="3.40.50.300">
    <property type="entry name" value="P-loop containing nucleotide triphosphate hydrolases"/>
    <property type="match status" value="1"/>
</dbReference>
<dbReference type="STRING" id="1229512.BPAA_049"/>
<reference evidence="1 2" key="1">
    <citation type="journal article" date="2013" name="Biol. Lett.">
        <title>Maintenance of essential amino acid synthesis pathways in the Blattabacterium cuenoti symbiont of a wood-feeding cockroach.</title>
        <authorList>
            <person name="Tokuda G."/>
            <person name="Elbourne L.D.H."/>
            <person name="Kinjo Y."/>
            <person name="Saitoh S."/>
            <person name="Sabree Z."/>
            <person name="Hojo M."/>
            <person name="Yamada A."/>
            <person name="Hayashi Y."/>
            <person name="Shigenobu S."/>
            <person name="Bandi C."/>
            <person name="Paulsen I.T."/>
            <person name="Watanabe H."/>
            <person name="Lo N."/>
        </authorList>
    </citation>
    <scope>NUCLEOTIDE SEQUENCE [LARGE SCALE GENOMIC DNA]</scope>
    <source>
        <strain evidence="1 2">BPAA</strain>
    </source>
</reference>
<evidence type="ECO:0000313" key="2">
    <source>
        <dbReference type="Proteomes" id="UP000011815"/>
    </source>
</evidence>
<evidence type="ECO:0000313" key="1">
    <source>
        <dbReference type="EMBL" id="BAM99353.1"/>
    </source>
</evidence>
<organism evidence="1 2">
    <name type="scientific">Blattabacterium cuenoti BPAA</name>
    <dbReference type="NCBI Taxonomy" id="1229512"/>
    <lineage>
        <taxon>Bacteria</taxon>
        <taxon>Pseudomonadati</taxon>
        <taxon>Bacteroidota</taxon>
        <taxon>Flavobacteriia</taxon>
        <taxon>Flavobacteriales</taxon>
        <taxon>Blattabacteriaceae</taxon>
        <taxon>Blattabacterium</taxon>
    </lineage>
</organism>